<dbReference type="Gene3D" id="3.20.20.140">
    <property type="entry name" value="Metal-dependent hydrolases"/>
    <property type="match status" value="1"/>
</dbReference>
<dbReference type="AlphaFoldDB" id="A0A6B0SQ45"/>
<dbReference type="GO" id="GO:0070573">
    <property type="term" value="F:metallodipeptidase activity"/>
    <property type="evidence" value="ECO:0007669"/>
    <property type="project" value="InterPro"/>
</dbReference>
<dbReference type="OrthoDB" id="26221at2157"/>
<comment type="caution">
    <text evidence="1">The sequence shown here is derived from an EMBL/GenBank/DDBJ whole genome shotgun (WGS) entry which is preliminary data.</text>
</comment>
<dbReference type="InterPro" id="IPR008257">
    <property type="entry name" value="Pept_M19"/>
</dbReference>
<dbReference type="PROSITE" id="PS51365">
    <property type="entry name" value="RENAL_DIPEPTIDASE_2"/>
    <property type="match status" value="1"/>
</dbReference>
<dbReference type="PANTHER" id="PTHR10443:SF12">
    <property type="entry name" value="DIPEPTIDASE"/>
    <property type="match status" value="1"/>
</dbReference>
<organism evidence="1 2">
    <name type="scientific">Halobaculum saliterrae</name>
    <dbReference type="NCBI Taxonomy" id="2073113"/>
    <lineage>
        <taxon>Archaea</taxon>
        <taxon>Methanobacteriati</taxon>
        <taxon>Methanobacteriota</taxon>
        <taxon>Stenosarchaea group</taxon>
        <taxon>Halobacteria</taxon>
        <taxon>Halobacteriales</taxon>
        <taxon>Haloferacaceae</taxon>
        <taxon>Halobaculum</taxon>
    </lineage>
</organism>
<dbReference type="GO" id="GO:0006508">
    <property type="term" value="P:proteolysis"/>
    <property type="evidence" value="ECO:0007669"/>
    <property type="project" value="InterPro"/>
</dbReference>
<protein>
    <submittedName>
        <fullName evidence="1">Peptidase</fullName>
    </submittedName>
</protein>
<reference evidence="1 2" key="1">
    <citation type="submission" date="2019-12" db="EMBL/GenBank/DDBJ databases">
        <title>Isolation and characterization of three novel carbon monoxide-oxidizing members of Halobacteria from salione crusts and soils.</title>
        <authorList>
            <person name="Myers M.R."/>
            <person name="King G.M."/>
        </authorList>
    </citation>
    <scope>NUCLEOTIDE SEQUENCE [LARGE SCALE GENOMIC DNA]</scope>
    <source>
        <strain evidence="1 2">WSA2</strain>
    </source>
</reference>
<dbReference type="InterPro" id="IPR032466">
    <property type="entry name" value="Metal_Hydrolase"/>
</dbReference>
<dbReference type="Pfam" id="PF01244">
    <property type="entry name" value="Peptidase_M19"/>
    <property type="match status" value="1"/>
</dbReference>
<name>A0A6B0SQ45_9EURY</name>
<evidence type="ECO:0000313" key="1">
    <source>
        <dbReference type="EMBL" id="MXR40795.1"/>
    </source>
</evidence>
<dbReference type="Proteomes" id="UP000437065">
    <property type="component" value="Unassembled WGS sequence"/>
</dbReference>
<accession>A0A6B0SQ45</accession>
<evidence type="ECO:0000313" key="2">
    <source>
        <dbReference type="Proteomes" id="UP000437065"/>
    </source>
</evidence>
<dbReference type="SUPFAM" id="SSF51556">
    <property type="entry name" value="Metallo-dependent hydrolases"/>
    <property type="match status" value="1"/>
</dbReference>
<keyword evidence="2" id="KW-1185">Reference proteome</keyword>
<sequence>MRVFDGHNDTLLELHVDERGGGQSFFERSDAGHIDLPRAHAAEYGGSLFAVFVPNEGASDGAYDRRQTADGYEIPLADPVDHTRAKRVTYEMLERLYRLERQARERADGGFRVARSVTDIQDCLDSGAVAAVPHLEGAAAVAPDLSNLEFLYAAGVRSIGLVWSRPNAFGEGVPFRYPATPDIGDGLTDAGRALVRACENRGIVVDCAHLNQAGFEDVHALTDAPLVVSHAAAHAVCPSARTLTDDQLRAIADSNGVVGLSFATSTLRPDGEDDPETPLSTLVAHIDHIVDVAGIDHVALGSDFDGAGVPNSIGDVTGVPPLLDALRERGYSENDVRAIARENWLRVLAAWWS</sequence>
<dbReference type="CDD" id="cd01301">
    <property type="entry name" value="rDP_like"/>
    <property type="match status" value="1"/>
</dbReference>
<proteinExistence type="predicted"/>
<dbReference type="EMBL" id="WUUS01000003">
    <property type="protein sequence ID" value="MXR40795.1"/>
    <property type="molecule type" value="Genomic_DNA"/>
</dbReference>
<dbReference type="RefSeq" id="WP_159664273.1">
    <property type="nucleotide sequence ID" value="NZ_WUUS01000003.1"/>
</dbReference>
<dbReference type="PANTHER" id="PTHR10443">
    <property type="entry name" value="MICROSOMAL DIPEPTIDASE"/>
    <property type="match status" value="1"/>
</dbReference>
<gene>
    <name evidence="1" type="ORF">GRX01_05500</name>
</gene>